<dbReference type="Pfam" id="PF03641">
    <property type="entry name" value="Lysine_decarbox"/>
    <property type="match status" value="1"/>
</dbReference>
<accession>A0A8A4TLI6</accession>
<proteinExistence type="predicted"/>
<sequence length="416" mass="46540">MELQRYHLAGQAQFDGTTGSWAPGGDAGWTVKTVIRDPHRLEARVTLGEVLATGYSLVVTPQAHREAIHATYHGLDAQGFHVVLTARDGSLEDRVGFSFRLDGLTDTPTPDDRTLVKDHLVEDIHVVQSILAKKAQSGMITVMCSASINQDRVTEGRIARQREDLDRLYKELEQTQDPELRREIEAKITVGRRKMVRYEKLMRAAHYWDSAHEFGKLWGAYYAERQKSELGGRDVPICTGGGPGIMQAVANGAASQRAIVLGIDAIFGNEPRFALGPQHQHALDSNVRIRCNDFAIREAALINYANVVLFWPGGLGTSWEAFETLCKIQTGHLRRRRTKAIFVHTEFWRPLYDYVKHLREIGTVNAYGDRIKFPGLDDADADDAYVGEVVDSAQEAFEAARAFVERLHAENALSLY</sequence>
<protein>
    <recommendedName>
        <fullName evidence="3">AMP nucleosidase</fullName>
        <ecNumber evidence="2">3.2.2.4</ecNumber>
    </recommendedName>
    <alternativeName>
        <fullName evidence="3">AMP nucleosidase</fullName>
    </alternativeName>
</protein>
<dbReference type="Proteomes" id="UP000663929">
    <property type="component" value="Chromosome"/>
</dbReference>
<dbReference type="GO" id="GO:0005829">
    <property type="term" value="C:cytosol"/>
    <property type="evidence" value="ECO:0007669"/>
    <property type="project" value="TreeGrafter"/>
</dbReference>
<comment type="catalytic activity">
    <reaction evidence="1">
        <text>AMP + H2O = D-ribose 5-phosphate + adenine</text>
        <dbReference type="Rhea" id="RHEA:20129"/>
        <dbReference type="ChEBI" id="CHEBI:15377"/>
        <dbReference type="ChEBI" id="CHEBI:16708"/>
        <dbReference type="ChEBI" id="CHEBI:78346"/>
        <dbReference type="ChEBI" id="CHEBI:456215"/>
        <dbReference type="EC" id="3.2.2.4"/>
    </reaction>
</comment>
<reference evidence="4" key="1">
    <citation type="submission" date="2021-03" db="EMBL/GenBank/DDBJ databases">
        <title>Acanthopleuribacteraceae sp. M133.</title>
        <authorList>
            <person name="Wang G."/>
        </authorList>
    </citation>
    <scope>NUCLEOTIDE SEQUENCE</scope>
    <source>
        <strain evidence="4">M133</strain>
    </source>
</reference>
<dbReference type="AlphaFoldDB" id="A0A8A4TLI6"/>
<dbReference type="PANTHER" id="PTHR43393">
    <property type="entry name" value="CYTOKININ RIBOSIDE 5'-MONOPHOSPHATE PHOSPHORIBOHYDROLASE"/>
    <property type="match status" value="1"/>
</dbReference>
<dbReference type="EC" id="3.2.2.4" evidence="2"/>
<organism evidence="4 5">
    <name type="scientific">Sulfidibacter corallicola</name>
    <dbReference type="NCBI Taxonomy" id="2818388"/>
    <lineage>
        <taxon>Bacteria</taxon>
        <taxon>Pseudomonadati</taxon>
        <taxon>Acidobacteriota</taxon>
        <taxon>Holophagae</taxon>
        <taxon>Acanthopleuribacterales</taxon>
        <taxon>Acanthopleuribacteraceae</taxon>
        <taxon>Sulfidibacter</taxon>
    </lineage>
</organism>
<dbReference type="SUPFAM" id="SSF102405">
    <property type="entry name" value="MCP/YpsA-like"/>
    <property type="match status" value="1"/>
</dbReference>
<evidence type="ECO:0000313" key="5">
    <source>
        <dbReference type="Proteomes" id="UP000663929"/>
    </source>
</evidence>
<dbReference type="EMBL" id="CP071793">
    <property type="protein sequence ID" value="QTD50337.1"/>
    <property type="molecule type" value="Genomic_DNA"/>
</dbReference>
<evidence type="ECO:0000256" key="1">
    <source>
        <dbReference type="ARBA" id="ARBA00000274"/>
    </source>
</evidence>
<dbReference type="GO" id="GO:0008714">
    <property type="term" value="F:AMP nucleosidase activity"/>
    <property type="evidence" value="ECO:0007669"/>
    <property type="project" value="UniProtKB-EC"/>
</dbReference>
<name>A0A8A4TLI6_SULCO</name>
<evidence type="ECO:0000256" key="3">
    <source>
        <dbReference type="ARBA" id="ARBA00031983"/>
    </source>
</evidence>
<dbReference type="InterPro" id="IPR052341">
    <property type="entry name" value="LOG_family_nucleotidases"/>
</dbReference>
<evidence type="ECO:0000256" key="2">
    <source>
        <dbReference type="ARBA" id="ARBA00011985"/>
    </source>
</evidence>
<dbReference type="RefSeq" id="WP_237379967.1">
    <property type="nucleotide sequence ID" value="NZ_CP071793.1"/>
</dbReference>
<dbReference type="Gene3D" id="3.40.50.450">
    <property type="match status" value="1"/>
</dbReference>
<evidence type="ECO:0000313" key="4">
    <source>
        <dbReference type="EMBL" id="QTD50337.1"/>
    </source>
</evidence>
<gene>
    <name evidence="4" type="ORF">J3U87_32535</name>
</gene>
<dbReference type="InterPro" id="IPR031100">
    <property type="entry name" value="LOG_fam"/>
</dbReference>
<dbReference type="KEGG" id="scor:J3U87_32535"/>
<dbReference type="PANTHER" id="PTHR43393:SF3">
    <property type="entry name" value="LYSINE DECARBOXYLASE-LIKE PROTEIN"/>
    <property type="match status" value="1"/>
</dbReference>
<keyword evidence="5" id="KW-1185">Reference proteome</keyword>